<protein>
    <submittedName>
        <fullName evidence="2">Uncharacterized protein</fullName>
    </submittedName>
</protein>
<feature type="region of interest" description="Disordered" evidence="1">
    <location>
        <begin position="172"/>
        <end position="195"/>
    </location>
</feature>
<comment type="caution">
    <text evidence="2">The sequence shown here is derived from an EMBL/GenBank/DDBJ whole genome shotgun (WGS) entry which is preliminary data.</text>
</comment>
<feature type="region of interest" description="Disordered" evidence="1">
    <location>
        <begin position="81"/>
        <end position="137"/>
    </location>
</feature>
<sequence>MAVYTCPMPFSRGTNFGNYKDHDGSTKKFWFVVLFQGGYTLYSDAASRTDERLRGRDLFIFMRHVHAEEFWARHCLADHHHQERDEKGPARHIPTPPPSPSPTDDDDLFIDDTPPKKKQRGETVIPSSRSPSLLTPAPKAAVKLETPHTRNKSAGSSLVVANATLRADSISSPVPAPAYSVSTPLPSSSSASSSPRVPGFFVFQSPTKKTLFKGTLKEAAAAAVAGERFVPLTEEELADEASFFARGWVGFLFVFLHK</sequence>
<accession>A0AAD7BQW7</accession>
<name>A0AAD7BQW7_9AGAR</name>
<dbReference type="AlphaFoldDB" id="A0AAD7BQW7"/>
<gene>
    <name evidence="2" type="ORF">FB45DRAFT_1082471</name>
</gene>
<keyword evidence="3" id="KW-1185">Reference proteome</keyword>
<organism evidence="2 3">
    <name type="scientific">Roridomyces roridus</name>
    <dbReference type="NCBI Taxonomy" id="1738132"/>
    <lineage>
        <taxon>Eukaryota</taxon>
        <taxon>Fungi</taxon>
        <taxon>Dikarya</taxon>
        <taxon>Basidiomycota</taxon>
        <taxon>Agaricomycotina</taxon>
        <taxon>Agaricomycetes</taxon>
        <taxon>Agaricomycetidae</taxon>
        <taxon>Agaricales</taxon>
        <taxon>Marasmiineae</taxon>
        <taxon>Mycenaceae</taxon>
        <taxon>Roridomyces</taxon>
    </lineage>
</organism>
<dbReference type="EMBL" id="JARKIF010000011">
    <property type="protein sequence ID" value="KAJ7627255.1"/>
    <property type="molecule type" value="Genomic_DNA"/>
</dbReference>
<evidence type="ECO:0000313" key="2">
    <source>
        <dbReference type="EMBL" id="KAJ7627255.1"/>
    </source>
</evidence>
<evidence type="ECO:0000256" key="1">
    <source>
        <dbReference type="SAM" id="MobiDB-lite"/>
    </source>
</evidence>
<evidence type="ECO:0000313" key="3">
    <source>
        <dbReference type="Proteomes" id="UP001221142"/>
    </source>
</evidence>
<reference evidence="2" key="1">
    <citation type="submission" date="2023-03" db="EMBL/GenBank/DDBJ databases">
        <title>Massive genome expansion in bonnet fungi (Mycena s.s.) driven by repeated elements and novel gene families across ecological guilds.</title>
        <authorList>
            <consortium name="Lawrence Berkeley National Laboratory"/>
            <person name="Harder C.B."/>
            <person name="Miyauchi S."/>
            <person name="Viragh M."/>
            <person name="Kuo A."/>
            <person name="Thoen E."/>
            <person name="Andreopoulos B."/>
            <person name="Lu D."/>
            <person name="Skrede I."/>
            <person name="Drula E."/>
            <person name="Henrissat B."/>
            <person name="Morin E."/>
            <person name="Kohler A."/>
            <person name="Barry K."/>
            <person name="LaButti K."/>
            <person name="Morin E."/>
            <person name="Salamov A."/>
            <person name="Lipzen A."/>
            <person name="Mereny Z."/>
            <person name="Hegedus B."/>
            <person name="Baldrian P."/>
            <person name="Stursova M."/>
            <person name="Weitz H."/>
            <person name="Taylor A."/>
            <person name="Grigoriev I.V."/>
            <person name="Nagy L.G."/>
            <person name="Martin F."/>
            <person name="Kauserud H."/>
        </authorList>
    </citation>
    <scope>NUCLEOTIDE SEQUENCE</scope>
    <source>
        <strain evidence="2">9284</strain>
    </source>
</reference>
<proteinExistence type="predicted"/>
<dbReference type="Proteomes" id="UP001221142">
    <property type="component" value="Unassembled WGS sequence"/>
</dbReference>